<dbReference type="RefSeq" id="WP_188483886.1">
    <property type="nucleotide sequence ID" value="NZ_BMFC01000016.1"/>
</dbReference>
<dbReference type="EMBL" id="BMFC01000016">
    <property type="protein sequence ID" value="GGC19432.1"/>
    <property type="molecule type" value="Genomic_DNA"/>
</dbReference>
<dbReference type="Proteomes" id="UP000645462">
    <property type="component" value="Unassembled WGS sequence"/>
</dbReference>
<comment type="caution">
    <text evidence="1">The sequence shown here is derived from an EMBL/GenBank/DDBJ whole genome shotgun (WGS) entry which is preliminary data.</text>
</comment>
<keyword evidence="2" id="KW-1185">Reference proteome</keyword>
<protein>
    <submittedName>
        <fullName evidence="1">Uncharacterized protein</fullName>
    </submittedName>
</protein>
<evidence type="ECO:0000313" key="1">
    <source>
        <dbReference type="EMBL" id="GGC19432.1"/>
    </source>
</evidence>
<name>A0ABQ1L9N2_9RHOB</name>
<sequence>MTNRTILPSQNTAYGFYGTVTTCPLRDCTSATFWTLASTLIAEAINAHGEAEMIGIRDFLDSKMGRHFADEVIDALRSGETNTKAALEATIDKWQRRGISAQTEASHGIPEGLPHLDGWVTHYAILAETDI</sequence>
<organism evidence="1 2">
    <name type="scientific">Marivita lacus</name>
    <dbReference type="NCBI Taxonomy" id="1323742"/>
    <lineage>
        <taxon>Bacteria</taxon>
        <taxon>Pseudomonadati</taxon>
        <taxon>Pseudomonadota</taxon>
        <taxon>Alphaproteobacteria</taxon>
        <taxon>Rhodobacterales</taxon>
        <taxon>Roseobacteraceae</taxon>
        <taxon>Marivita</taxon>
    </lineage>
</organism>
<accession>A0ABQ1L9N2</accession>
<gene>
    <name evidence="1" type="ORF">GCM10011363_40190</name>
</gene>
<evidence type="ECO:0000313" key="2">
    <source>
        <dbReference type="Proteomes" id="UP000645462"/>
    </source>
</evidence>
<reference evidence="2" key="1">
    <citation type="journal article" date="2019" name="Int. J. Syst. Evol. Microbiol.">
        <title>The Global Catalogue of Microorganisms (GCM) 10K type strain sequencing project: providing services to taxonomists for standard genome sequencing and annotation.</title>
        <authorList>
            <consortium name="The Broad Institute Genomics Platform"/>
            <consortium name="The Broad Institute Genome Sequencing Center for Infectious Disease"/>
            <person name="Wu L."/>
            <person name="Ma J."/>
        </authorList>
    </citation>
    <scope>NUCLEOTIDE SEQUENCE [LARGE SCALE GENOMIC DNA]</scope>
    <source>
        <strain evidence="2">CGMCC 1.12478</strain>
    </source>
</reference>
<proteinExistence type="predicted"/>